<proteinExistence type="predicted"/>
<dbReference type="EMBL" id="RWGY01000011">
    <property type="protein sequence ID" value="TVU27931.1"/>
    <property type="molecule type" value="Genomic_DNA"/>
</dbReference>
<dbReference type="Proteomes" id="UP000324897">
    <property type="component" value="Chromosome 1"/>
</dbReference>
<dbReference type="GO" id="GO:0008017">
    <property type="term" value="F:microtubule binding"/>
    <property type="evidence" value="ECO:0007669"/>
    <property type="project" value="InterPro"/>
</dbReference>
<evidence type="ECO:0000313" key="1">
    <source>
        <dbReference type="EMBL" id="TVU27931.1"/>
    </source>
</evidence>
<evidence type="ECO:0000313" key="2">
    <source>
        <dbReference type="Proteomes" id="UP000324897"/>
    </source>
</evidence>
<dbReference type="PANTHER" id="PTHR32017">
    <property type="entry name" value="SPINDLE AND KINETOCHORE-ASSOCIATED PROTEIN 2"/>
    <property type="match status" value="1"/>
</dbReference>
<gene>
    <name evidence="1" type="ORF">EJB05_19433</name>
</gene>
<dbReference type="InterPro" id="IPR026762">
    <property type="entry name" value="Ska2"/>
</dbReference>
<dbReference type="OrthoDB" id="193920at2759"/>
<dbReference type="PANTHER" id="PTHR32017:SF3">
    <property type="entry name" value="SPINDLE AND KINETOCHORE-ASSOCIATED PROTEIN 2"/>
    <property type="match status" value="1"/>
</dbReference>
<name>A0A5J9UXD5_9POAL</name>
<accession>A0A5J9UXD5</accession>
<keyword evidence="2" id="KW-1185">Reference proteome</keyword>
<dbReference type="GO" id="GO:0000940">
    <property type="term" value="C:outer kinetochore"/>
    <property type="evidence" value="ECO:0007669"/>
    <property type="project" value="InterPro"/>
</dbReference>
<organism evidence="1 2">
    <name type="scientific">Eragrostis curvula</name>
    <name type="common">weeping love grass</name>
    <dbReference type="NCBI Taxonomy" id="38414"/>
    <lineage>
        <taxon>Eukaryota</taxon>
        <taxon>Viridiplantae</taxon>
        <taxon>Streptophyta</taxon>
        <taxon>Embryophyta</taxon>
        <taxon>Tracheophyta</taxon>
        <taxon>Spermatophyta</taxon>
        <taxon>Magnoliopsida</taxon>
        <taxon>Liliopsida</taxon>
        <taxon>Poales</taxon>
        <taxon>Poaceae</taxon>
        <taxon>PACMAD clade</taxon>
        <taxon>Chloridoideae</taxon>
        <taxon>Eragrostideae</taxon>
        <taxon>Eragrostidinae</taxon>
        <taxon>Eragrostis</taxon>
    </lineage>
</organism>
<dbReference type="GO" id="GO:0000278">
    <property type="term" value="P:mitotic cell cycle"/>
    <property type="evidence" value="ECO:0007669"/>
    <property type="project" value="TreeGrafter"/>
</dbReference>
<comment type="caution">
    <text evidence="1">The sequence shown here is derived from an EMBL/GenBank/DDBJ whole genome shotgun (WGS) entry which is preliminary data.</text>
</comment>
<dbReference type="GO" id="GO:0051301">
    <property type="term" value="P:cell division"/>
    <property type="evidence" value="ECO:0007669"/>
    <property type="project" value="InterPro"/>
</dbReference>
<feature type="non-terminal residue" evidence="1">
    <location>
        <position position="1"/>
    </location>
</feature>
<dbReference type="AlphaFoldDB" id="A0A5J9UXD5"/>
<reference evidence="1 2" key="1">
    <citation type="journal article" date="2019" name="Sci. Rep.">
        <title>A high-quality genome of Eragrostis curvula grass provides insights into Poaceae evolution and supports new strategies to enhance forage quality.</title>
        <authorList>
            <person name="Carballo J."/>
            <person name="Santos B.A.C.M."/>
            <person name="Zappacosta D."/>
            <person name="Garbus I."/>
            <person name="Selva J.P."/>
            <person name="Gallo C.A."/>
            <person name="Diaz A."/>
            <person name="Albertini E."/>
            <person name="Caccamo M."/>
            <person name="Echenique V."/>
        </authorList>
    </citation>
    <scope>NUCLEOTIDE SEQUENCE [LARGE SCALE GENOMIC DNA]</scope>
    <source>
        <strain evidence="2">cv. Victoria</strain>
        <tissue evidence="1">Leaf</tissue>
    </source>
</reference>
<sequence>MADPSGRPARYHTAVSDVLSTLANATTALADVQRRLDLEFRAAYPDHVSTLSSLPSAPLNQPLLPAAGLTGSAAAVAGEPGEAGGAWCSPFLNPNPSPIRGNAVSPWFCATDPAVASLSAQELIDKMQTSLTARRVATRRLLAASGLPPVPEADAAAHNSLNEVIDEWTAHVMPIKGEDRVEDTNQILFSTMV</sequence>
<dbReference type="GO" id="GO:0007059">
    <property type="term" value="P:chromosome segregation"/>
    <property type="evidence" value="ECO:0007669"/>
    <property type="project" value="InterPro"/>
</dbReference>
<dbReference type="GO" id="GO:0005876">
    <property type="term" value="C:spindle microtubule"/>
    <property type="evidence" value="ECO:0007669"/>
    <property type="project" value="InterPro"/>
</dbReference>
<protein>
    <submittedName>
        <fullName evidence="1">Uncharacterized protein</fullName>
    </submittedName>
</protein>
<dbReference type="Gramene" id="TVU27931">
    <property type="protein sequence ID" value="TVU27931"/>
    <property type="gene ID" value="EJB05_19433"/>
</dbReference>